<proteinExistence type="predicted"/>
<reference evidence="2" key="1">
    <citation type="submission" date="2020-06" db="EMBL/GenBank/DDBJ databases">
        <authorList>
            <person name="Li T."/>
            <person name="Hu X."/>
            <person name="Zhang T."/>
            <person name="Song X."/>
            <person name="Zhang H."/>
            <person name="Dai N."/>
            <person name="Sheng W."/>
            <person name="Hou X."/>
            <person name="Wei L."/>
        </authorList>
    </citation>
    <scope>NUCLEOTIDE SEQUENCE</scope>
    <source>
        <strain evidence="2">3651</strain>
        <tissue evidence="2">Leaf</tissue>
    </source>
</reference>
<accession>A0AAE1Y7V3</accession>
<comment type="caution">
    <text evidence="2">The sequence shown here is derived from an EMBL/GenBank/DDBJ whole genome shotgun (WGS) entry which is preliminary data.</text>
</comment>
<dbReference type="EMBL" id="JACGWO010000006">
    <property type="protein sequence ID" value="KAK4425291.1"/>
    <property type="molecule type" value="Genomic_DNA"/>
</dbReference>
<reference evidence="2" key="2">
    <citation type="journal article" date="2024" name="Plant">
        <title>Genomic evolution and insights into agronomic trait innovations of Sesamum species.</title>
        <authorList>
            <person name="Miao H."/>
            <person name="Wang L."/>
            <person name="Qu L."/>
            <person name="Liu H."/>
            <person name="Sun Y."/>
            <person name="Le M."/>
            <person name="Wang Q."/>
            <person name="Wei S."/>
            <person name="Zheng Y."/>
            <person name="Lin W."/>
            <person name="Duan Y."/>
            <person name="Cao H."/>
            <person name="Xiong S."/>
            <person name="Wang X."/>
            <person name="Wei L."/>
            <person name="Li C."/>
            <person name="Ma Q."/>
            <person name="Ju M."/>
            <person name="Zhao R."/>
            <person name="Li G."/>
            <person name="Mu C."/>
            <person name="Tian Q."/>
            <person name="Mei H."/>
            <person name="Zhang T."/>
            <person name="Gao T."/>
            <person name="Zhang H."/>
        </authorList>
    </citation>
    <scope>NUCLEOTIDE SEQUENCE</scope>
    <source>
        <strain evidence="2">3651</strain>
    </source>
</reference>
<evidence type="ECO:0000313" key="3">
    <source>
        <dbReference type="Proteomes" id="UP001293254"/>
    </source>
</evidence>
<feature type="region of interest" description="Disordered" evidence="1">
    <location>
        <begin position="118"/>
        <end position="144"/>
    </location>
</feature>
<organism evidence="2 3">
    <name type="scientific">Sesamum alatum</name>
    <dbReference type="NCBI Taxonomy" id="300844"/>
    <lineage>
        <taxon>Eukaryota</taxon>
        <taxon>Viridiplantae</taxon>
        <taxon>Streptophyta</taxon>
        <taxon>Embryophyta</taxon>
        <taxon>Tracheophyta</taxon>
        <taxon>Spermatophyta</taxon>
        <taxon>Magnoliopsida</taxon>
        <taxon>eudicotyledons</taxon>
        <taxon>Gunneridae</taxon>
        <taxon>Pentapetalae</taxon>
        <taxon>asterids</taxon>
        <taxon>lamiids</taxon>
        <taxon>Lamiales</taxon>
        <taxon>Pedaliaceae</taxon>
        <taxon>Sesamum</taxon>
    </lineage>
</organism>
<evidence type="ECO:0000313" key="2">
    <source>
        <dbReference type="EMBL" id="KAK4425291.1"/>
    </source>
</evidence>
<name>A0AAE1Y7V3_9LAMI</name>
<keyword evidence="3" id="KW-1185">Reference proteome</keyword>
<feature type="compositionally biased region" description="Low complexity" evidence="1">
    <location>
        <begin position="129"/>
        <end position="138"/>
    </location>
</feature>
<evidence type="ECO:0000256" key="1">
    <source>
        <dbReference type="SAM" id="MobiDB-lite"/>
    </source>
</evidence>
<sequence>MVEIRTYILEFSSLCSYTIHRHLPDHRPLMFVDGHRPIAPPFIDDRRYLTHGQAAATSFTTTAAAHSRCRRSSVREQPLSPLLHLWLAAVVAATPFTITATAATPPFATDDPCPLLTMSSSKRGRAEGSSSKHPSSRSAAPVPPTFFRRPPQLWEVTLLSHPALPVKGWRCFFDCGLDAYTELSHEFYTTFAFSTPSDLTLDMPNVLKFRLLVYTFSMSLTDFNIALGFTTNEIPRMTDMLLLIISTRRTTHTLWPTLPDA</sequence>
<gene>
    <name evidence="2" type="ORF">Salat_1723000</name>
</gene>
<dbReference type="AlphaFoldDB" id="A0AAE1Y7V3"/>
<dbReference type="Proteomes" id="UP001293254">
    <property type="component" value="Unassembled WGS sequence"/>
</dbReference>
<protein>
    <submittedName>
        <fullName evidence="2">Uncharacterized protein</fullName>
    </submittedName>
</protein>